<dbReference type="EMBL" id="JADEYS010000013">
    <property type="protein sequence ID" value="MBE9398241.1"/>
    <property type="molecule type" value="Genomic_DNA"/>
</dbReference>
<evidence type="ECO:0000259" key="6">
    <source>
        <dbReference type="Pfam" id="PF08669"/>
    </source>
</evidence>
<dbReference type="Pfam" id="PF01571">
    <property type="entry name" value="GCV_T"/>
    <property type="match status" value="1"/>
</dbReference>
<dbReference type="InterPro" id="IPR032503">
    <property type="entry name" value="FAO_M"/>
</dbReference>
<sequence length="809" mass="88998">MKNKTEVLIIGGGIAGVSTLYHLTKLGMTDVMLTEKIELTSGSTWHAAGNLPHFSNSYNVMKLQQYSIDLYGRLQEETGQPVDHHPTGAVRLAHTQDRMDEFERVVAMSDLAGLNLEMVSVERLQELYPYLDTTGLLGGMWDPADGHIDPTSVTNAMAAGARAAGATIVRSNPVSAIEQQDNGRWLVTTEKGVIDAGVIVNAAGFRANEVAEMVGHHLPMASMEHQFIVTDNIPELEERDHMLPMLRDPDVSYYLRQEGKGFILGPYEKGGIPWAVDGVPAAFGQELLQPDLDRIEDIMCTAMEQVELITKAGIKTVVNGPITYTPDGHPLIGPVHGYTNYFVCTGFNFGIVQGGGAGHFMSQWIVNGHPELDLFELDPRRFGDYSDHKYCVDKATEVYANEYQLGFPNEYAMRPAQRGLKKAPAYDRQSEKNAVFGAYYGWERASWFAPEGVEPQEHHSFRRGNWFEPVAAECTHVQEHVGLLDLSPFTKFEIAGDGAHAWLESLSPNRIPTDVGATALAHPLTAEGGVAWEFSITKLQNGSYYMMAPAAGELLIEDWLTQRLPTDTSVELTNITRQYGTLVLAGPDARKVLAKLTDSDLSNEGFPWFTGQEIEVAGAPVRALRMNFVGELGWELHHPIEHQAALYDALIDAGNEWDIKDFGLRAMDSMRLEKGYPMWGHDLITEFTALEANLGWFVKLDKGEFEGRAALALQKEQGVETKLVLLEIDTTDVDAATGMEPVYQDGNVVGQVSSGGYGHRVQKSLALAYINTDAIAADLTVKILGNHYPAKATKGCVYDPKGELLKSDA</sequence>
<protein>
    <submittedName>
        <fullName evidence="8">FAD-dependent oxidoreductase</fullName>
    </submittedName>
</protein>
<dbReference type="SUPFAM" id="SSF51905">
    <property type="entry name" value="FAD/NAD(P)-binding domain"/>
    <property type="match status" value="1"/>
</dbReference>
<evidence type="ECO:0000313" key="9">
    <source>
        <dbReference type="Proteomes" id="UP000640333"/>
    </source>
</evidence>
<comment type="similarity">
    <text evidence="1">Belongs to the GcvT family.</text>
</comment>
<dbReference type="Gene3D" id="3.30.1360.120">
    <property type="entry name" value="Probable tRNA modification gtpase trme, domain 1"/>
    <property type="match status" value="1"/>
</dbReference>
<dbReference type="Gene3D" id="2.40.30.110">
    <property type="entry name" value="Aminomethyltransferase beta-barrel domains"/>
    <property type="match status" value="1"/>
</dbReference>
<dbReference type="Pfam" id="PF08669">
    <property type="entry name" value="GCV_T_C"/>
    <property type="match status" value="1"/>
</dbReference>
<comment type="caution">
    <text evidence="8">The sequence shown here is derived from an EMBL/GenBank/DDBJ whole genome shotgun (WGS) entry which is preliminary data.</text>
</comment>
<gene>
    <name evidence="8" type="ORF">IOQ59_13345</name>
</gene>
<evidence type="ECO:0000256" key="2">
    <source>
        <dbReference type="ARBA" id="ARBA00022576"/>
    </source>
</evidence>
<dbReference type="PANTHER" id="PTHR43757">
    <property type="entry name" value="AMINOMETHYLTRANSFERASE"/>
    <property type="match status" value="1"/>
</dbReference>
<evidence type="ECO:0000256" key="3">
    <source>
        <dbReference type="ARBA" id="ARBA00023002"/>
    </source>
</evidence>
<organism evidence="8 9">
    <name type="scientific">Pontibacterium sinense</name>
    <dbReference type="NCBI Taxonomy" id="2781979"/>
    <lineage>
        <taxon>Bacteria</taxon>
        <taxon>Pseudomonadati</taxon>
        <taxon>Pseudomonadota</taxon>
        <taxon>Gammaproteobacteria</taxon>
        <taxon>Oceanospirillales</taxon>
        <taxon>Oceanospirillaceae</taxon>
        <taxon>Pontibacterium</taxon>
    </lineage>
</organism>
<dbReference type="Gene3D" id="3.30.70.1400">
    <property type="entry name" value="Aminomethyltransferase beta-barrel domains"/>
    <property type="match status" value="1"/>
</dbReference>
<feature type="domain" description="GCVT N-terminal" evidence="5">
    <location>
        <begin position="426"/>
        <end position="702"/>
    </location>
</feature>
<dbReference type="Pfam" id="PF16350">
    <property type="entry name" value="FAO_M"/>
    <property type="match status" value="1"/>
</dbReference>
<evidence type="ECO:0000259" key="4">
    <source>
        <dbReference type="Pfam" id="PF01266"/>
    </source>
</evidence>
<evidence type="ECO:0000313" key="8">
    <source>
        <dbReference type="EMBL" id="MBE9398241.1"/>
    </source>
</evidence>
<dbReference type="RefSeq" id="WP_193953873.1">
    <property type="nucleotide sequence ID" value="NZ_JADEYS010000013.1"/>
</dbReference>
<dbReference type="InterPro" id="IPR028896">
    <property type="entry name" value="GcvT/YgfZ/DmdA"/>
</dbReference>
<feature type="domain" description="FAD dependent oxidoreductase" evidence="4">
    <location>
        <begin position="7"/>
        <end position="364"/>
    </location>
</feature>
<dbReference type="AlphaFoldDB" id="A0A8J7FEL7"/>
<evidence type="ECO:0000259" key="7">
    <source>
        <dbReference type="Pfam" id="PF16350"/>
    </source>
</evidence>
<dbReference type="InterPro" id="IPR027266">
    <property type="entry name" value="TrmE/GcvT-like"/>
</dbReference>
<feature type="domain" description="Aminomethyltransferase C-terminal" evidence="6">
    <location>
        <begin position="722"/>
        <end position="799"/>
    </location>
</feature>
<keyword evidence="2" id="KW-0032">Aminotransferase</keyword>
<dbReference type="InterPro" id="IPR036188">
    <property type="entry name" value="FAD/NAD-bd_sf"/>
</dbReference>
<dbReference type="PANTHER" id="PTHR43757:SF2">
    <property type="entry name" value="AMINOMETHYLTRANSFERASE, MITOCHONDRIAL"/>
    <property type="match status" value="1"/>
</dbReference>
<dbReference type="InterPro" id="IPR013977">
    <property type="entry name" value="GcvT_C"/>
</dbReference>
<dbReference type="SUPFAM" id="SSF103025">
    <property type="entry name" value="Folate-binding domain"/>
    <property type="match status" value="1"/>
</dbReference>
<dbReference type="Pfam" id="PF01266">
    <property type="entry name" value="DAO"/>
    <property type="match status" value="1"/>
</dbReference>
<dbReference type="SUPFAM" id="SSF101790">
    <property type="entry name" value="Aminomethyltransferase beta-barrel domain"/>
    <property type="match status" value="1"/>
</dbReference>
<dbReference type="GO" id="GO:0016491">
    <property type="term" value="F:oxidoreductase activity"/>
    <property type="evidence" value="ECO:0007669"/>
    <property type="project" value="UniProtKB-KW"/>
</dbReference>
<reference evidence="8" key="1">
    <citation type="submission" date="2020-10" db="EMBL/GenBank/DDBJ databases">
        <title>Bacterium isolated from coastal waters sediment.</title>
        <authorList>
            <person name="Chen R.-J."/>
            <person name="Lu D.-C."/>
            <person name="Zhu K.-L."/>
            <person name="Du Z.-J."/>
        </authorList>
    </citation>
    <scope>NUCLEOTIDE SEQUENCE</scope>
    <source>
        <strain evidence="8">N1Y112</strain>
    </source>
</reference>
<dbReference type="GO" id="GO:0008483">
    <property type="term" value="F:transaminase activity"/>
    <property type="evidence" value="ECO:0007669"/>
    <property type="project" value="UniProtKB-KW"/>
</dbReference>
<dbReference type="Gene3D" id="3.50.50.60">
    <property type="entry name" value="FAD/NAD(P)-binding domain"/>
    <property type="match status" value="1"/>
</dbReference>
<dbReference type="InterPro" id="IPR006076">
    <property type="entry name" value="FAD-dep_OxRdtase"/>
</dbReference>
<feature type="domain" description="FAD dependent oxidoreductase central" evidence="7">
    <location>
        <begin position="367"/>
        <end position="421"/>
    </location>
</feature>
<accession>A0A8J7FEL7</accession>
<dbReference type="Gene3D" id="3.30.9.10">
    <property type="entry name" value="D-Amino Acid Oxidase, subunit A, domain 2"/>
    <property type="match status" value="1"/>
</dbReference>
<dbReference type="InterPro" id="IPR006222">
    <property type="entry name" value="GCVT_N"/>
</dbReference>
<evidence type="ECO:0000259" key="5">
    <source>
        <dbReference type="Pfam" id="PF01571"/>
    </source>
</evidence>
<keyword evidence="2" id="KW-0808">Transferase</keyword>
<dbReference type="Proteomes" id="UP000640333">
    <property type="component" value="Unassembled WGS sequence"/>
</dbReference>
<dbReference type="InterPro" id="IPR029043">
    <property type="entry name" value="GcvT/YgfZ_C"/>
</dbReference>
<evidence type="ECO:0000256" key="1">
    <source>
        <dbReference type="ARBA" id="ARBA00008609"/>
    </source>
</evidence>
<dbReference type="SUPFAM" id="SSF54373">
    <property type="entry name" value="FAD-linked reductases, C-terminal domain"/>
    <property type="match status" value="1"/>
</dbReference>
<keyword evidence="9" id="KW-1185">Reference proteome</keyword>
<keyword evidence="3" id="KW-0560">Oxidoreductase</keyword>
<proteinExistence type="inferred from homology"/>
<name>A0A8J7FEL7_9GAMM</name>